<evidence type="ECO:0000256" key="4">
    <source>
        <dbReference type="ARBA" id="ARBA00022729"/>
    </source>
</evidence>
<evidence type="ECO:0000256" key="2">
    <source>
        <dbReference type="ARBA" id="ARBA00007951"/>
    </source>
</evidence>
<dbReference type="PANTHER" id="PTHR10030:SF37">
    <property type="entry name" value="ALPHA-L-FUCOSIDASE-RELATED"/>
    <property type="match status" value="1"/>
</dbReference>
<evidence type="ECO:0000256" key="7">
    <source>
        <dbReference type="PIRSR" id="PIRSR001092-1"/>
    </source>
</evidence>
<evidence type="ECO:0000313" key="10">
    <source>
        <dbReference type="Proteomes" id="UP000219994"/>
    </source>
</evidence>
<dbReference type="SUPFAM" id="SSF51445">
    <property type="entry name" value="(Trans)glycosidases"/>
    <property type="match status" value="1"/>
</dbReference>
<organism evidence="9 10">
    <name type="scientific">Candidatus Lumbricidiphila eiseniae</name>
    <dbReference type="NCBI Taxonomy" id="1969409"/>
    <lineage>
        <taxon>Bacteria</taxon>
        <taxon>Bacillati</taxon>
        <taxon>Actinomycetota</taxon>
        <taxon>Actinomycetes</taxon>
        <taxon>Micrococcales</taxon>
        <taxon>Microbacteriaceae</taxon>
        <taxon>Candidatus Lumbricidiphila</taxon>
    </lineage>
</organism>
<dbReference type="InterPro" id="IPR057739">
    <property type="entry name" value="Glyco_hydro_29_N"/>
</dbReference>
<reference evidence="10" key="1">
    <citation type="submission" date="2017-03" db="EMBL/GenBank/DDBJ databases">
        <authorList>
            <person name="Lund M.B."/>
        </authorList>
    </citation>
    <scope>NUCLEOTIDE SEQUENCE [LARGE SCALE GENOMIC DNA]</scope>
</reference>
<comment type="caution">
    <text evidence="9">The sequence shown here is derived from an EMBL/GenBank/DDBJ whole genome shotgun (WGS) entry which is preliminary data.</text>
</comment>
<name>A0A2A6FU55_9MICO</name>
<dbReference type="GO" id="GO:0016139">
    <property type="term" value="P:glycoside catabolic process"/>
    <property type="evidence" value="ECO:0007669"/>
    <property type="project" value="TreeGrafter"/>
</dbReference>
<evidence type="ECO:0000256" key="3">
    <source>
        <dbReference type="ARBA" id="ARBA00012662"/>
    </source>
</evidence>
<dbReference type="Gene3D" id="3.20.20.80">
    <property type="entry name" value="Glycosidases"/>
    <property type="match status" value="1"/>
</dbReference>
<dbReference type="PRINTS" id="PR00741">
    <property type="entry name" value="GLHYDRLASE29"/>
</dbReference>
<accession>A0A2A6FU55</accession>
<dbReference type="Proteomes" id="UP000219994">
    <property type="component" value="Unassembled WGS sequence"/>
</dbReference>
<dbReference type="Pfam" id="PF01120">
    <property type="entry name" value="Alpha_L_fucos"/>
    <property type="match status" value="1"/>
</dbReference>
<keyword evidence="4" id="KW-0732">Signal</keyword>
<feature type="site" description="May be important for catalysis" evidence="7">
    <location>
        <position position="287"/>
    </location>
</feature>
<dbReference type="GO" id="GO:0005764">
    <property type="term" value="C:lysosome"/>
    <property type="evidence" value="ECO:0007669"/>
    <property type="project" value="TreeGrafter"/>
</dbReference>
<proteinExistence type="inferred from homology"/>
<dbReference type="InterPro" id="IPR017853">
    <property type="entry name" value="GH"/>
</dbReference>
<comment type="similarity">
    <text evidence="2">Belongs to the glycosyl hydrolase 29 family.</text>
</comment>
<dbReference type="PIRSF" id="PIRSF001092">
    <property type="entry name" value="Alpha-L-fucosidase"/>
    <property type="match status" value="1"/>
</dbReference>
<keyword evidence="6" id="KW-0326">Glycosidase</keyword>
<dbReference type="EC" id="3.2.1.51" evidence="3"/>
<evidence type="ECO:0000259" key="8">
    <source>
        <dbReference type="Pfam" id="PF01120"/>
    </source>
</evidence>
<evidence type="ECO:0000256" key="6">
    <source>
        <dbReference type="ARBA" id="ARBA00023295"/>
    </source>
</evidence>
<evidence type="ECO:0000256" key="5">
    <source>
        <dbReference type="ARBA" id="ARBA00022801"/>
    </source>
</evidence>
<dbReference type="PANTHER" id="PTHR10030">
    <property type="entry name" value="ALPHA-L-FUCOSIDASE"/>
    <property type="match status" value="1"/>
</dbReference>
<evidence type="ECO:0000313" key="9">
    <source>
        <dbReference type="EMBL" id="PDQ36445.1"/>
    </source>
</evidence>
<dbReference type="AlphaFoldDB" id="A0A2A6FU55"/>
<dbReference type="SMART" id="SM00812">
    <property type="entry name" value="Alpha_L_fucos"/>
    <property type="match status" value="1"/>
</dbReference>
<protein>
    <recommendedName>
        <fullName evidence="3">alpha-L-fucosidase</fullName>
        <ecNumber evidence="3">3.2.1.51</ecNumber>
    </recommendedName>
</protein>
<gene>
    <name evidence="9" type="ORF">B5766_00740</name>
</gene>
<comment type="function">
    <text evidence="1">Alpha-L-fucosidase is responsible for hydrolyzing the alpha-1,6-linked fucose joined to the reducing-end N-acetylglucosamine of the carbohydrate moieties of glycoproteins.</text>
</comment>
<evidence type="ECO:0000256" key="1">
    <source>
        <dbReference type="ARBA" id="ARBA00004071"/>
    </source>
</evidence>
<dbReference type="InterPro" id="IPR016286">
    <property type="entry name" value="FUC_metazoa-typ"/>
</dbReference>
<dbReference type="GO" id="GO:0004560">
    <property type="term" value="F:alpha-L-fucosidase activity"/>
    <property type="evidence" value="ECO:0007669"/>
    <property type="project" value="InterPro"/>
</dbReference>
<feature type="domain" description="Glycoside hydrolase family 29 N-terminal" evidence="8">
    <location>
        <begin position="16"/>
        <end position="356"/>
    </location>
</feature>
<dbReference type="InterPro" id="IPR000933">
    <property type="entry name" value="Glyco_hydro_29"/>
</dbReference>
<dbReference type="EMBL" id="NAEP01000014">
    <property type="protein sequence ID" value="PDQ36445.1"/>
    <property type="molecule type" value="Genomic_DNA"/>
</dbReference>
<dbReference type="GO" id="GO:0006004">
    <property type="term" value="P:fucose metabolic process"/>
    <property type="evidence" value="ECO:0007669"/>
    <property type="project" value="InterPro"/>
</dbReference>
<keyword evidence="5" id="KW-0378">Hydrolase</keyword>
<sequence length="451" mass="50434">MAMFKDDPVRPENYTRFERDLPRWFRDAKLGIFVHWGPYSVPAWAEPIGELGTIEAKFWFAHNPYAEWYYNTIRIDDSPAAQHQRDAFEGASYDDFIDRWQPDEFNPDEFIALVKSTGAGYFIPTTKHHDGVTLWDAPGTEGRNTVTRGPRRDLINAFERATRNAGLRFGVYYSGGLDWHFSDLPPITGRGPQFSRPVDAAYAEYAYRHVEDLIERYTPDILWGDIEWPDAGKPPGPFSLENLFEKFYAASPDGVVNDRWGETHWDFRTSEYQNGVNVEHDGNWENCRGIGYSFGHNTLEDETHMLSGPDAVKTFVDIVSRGGNLLLNVGLTARGTVPDLQRRTLEHLAAWNATNGAAVFSSTPLDASVAAPSAEPWTRWTRSDTTANVLVDASGRVELPCVSEGVDAASARLATGVPVTVTRAGDTLTTTLPKPTIDGPTLIRFDLSQPE</sequence>